<organism evidence="2 5">
    <name type="scientific">Cicer arietinum</name>
    <name type="common">Chickpea</name>
    <name type="synonym">Garbanzo</name>
    <dbReference type="NCBI Taxonomy" id="3827"/>
    <lineage>
        <taxon>Eukaryota</taxon>
        <taxon>Viridiplantae</taxon>
        <taxon>Streptophyta</taxon>
        <taxon>Embryophyta</taxon>
        <taxon>Tracheophyta</taxon>
        <taxon>Spermatophyta</taxon>
        <taxon>Magnoliopsida</taxon>
        <taxon>eudicotyledons</taxon>
        <taxon>Gunneridae</taxon>
        <taxon>Pentapetalae</taxon>
        <taxon>rosids</taxon>
        <taxon>fabids</taxon>
        <taxon>Fabales</taxon>
        <taxon>Fabaceae</taxon>
        <taxon>Papilionoideae</taxon>
        <taxon>50 kb inversion clade</taxon>
        <taxon>NPAAA clade</taxon>
        <taxon>Hologalegina</taxon>
        <taxon>IRL clade</taxon>
        <taxon>Cicereae</taxon>
        <taxon>Cicer</taxon>
    </lineage>
</organism>
<dbReference type="PANTHER" id="PTHR31900">
    <property type="entry name" value="F-BOX/RNI SUPERFAMILY PROTEIN-RELATED"/>
    <property type="match status" value="1"/>
</dbReference>
<protein>
    <submittedName>
        <fullName evidence="3 4">F-box/FBD/LRR-repeat protein At4g26340-like isoform X1</fullName>
    </submittedName>
</protein>
<feature type="domain" description="F-box" evidence="1">
    <location>
        <begin position="10"/>
        <end position="57"/>
    </location>
</feature>
<evidence type="ECO:0000313" key="4">
    <source>
        <dbReference type="RefSeq" id="XP_012573927.1"/>
    </source>
</evidence>
<dbReference type="Proteomes" id="UP000087171">
    <property type="component" value="Chromosome Ca7"/>
</dbReference>
<dbReference type="PANTHER" id="PTHR31900:SF32">
    <property type="entry name" value="F-BOX_RNI_FBD-LIKE DOMAIN PROTEIN"/>
    <property type="match status" value="1"/>
</dbReference>
<dbReference type="InterPro" id="IPR032675">
    <property type="entry name" value="LRR_dom_sf"/>
</dbReference>
<sequence>MEREQENDYTDRLSSLPDSLLCHILSFLPTKTSVSTISLVSHRYLHLWKNLQVFDFYNDYCPGVDGESEHFKHFALFVNAVLALRHSRHIRKMHLSCGDSILEDFNLISVNTWVDAAAGSHLEELHLALFSSQGLGFYLPISILSCTNLLSLSLCGQIFLELEQSSTIHLPSLKTLQLDISYVNANSVDILLSGCPILETLDLSFSPESLAKLHVPSSLKSLKVIVENDIGACLEIDAPGLKYLTLTKITFGDVAAIGNLHNVEEACLDVFSTPENEYVDPLLTLLQALSGIKHLVLCCSTAKKRLLGAQSIINFSNIRFPEFCHLLHLELILPAFDPFLYNVLQKCPMLQTFIIQNDQDKSPHEYGLAVNLESVPKCLVSCLTFIHFKGYVGYWEEQEFIKYVLQNGLVLKTMLISGVLLDQMMKWEKYRFLKRFSDLPKGSAVCKVKFD</sequence>
<dbReference type="Gene3D" id="1.20.1280.50">
    <property type="match status" value="1"/>
</dbReference>
<evidence type="ECO:0000313" key="5">
    <source>
        <dbReference type="RefSeq" id="XP_012573928.1"/>
    </source>
</evidence>
<evidence type="ECO:0000313" key="7">
    <source>
        <dbReference type="RefSeq" id="XP_027192662.1"/>
    </source>
</evidence>
<dbReference type="SUPFAM" id="SSF52047">
    <property type="entry name" value="RNI-like"/>
    <property type="match status" value="1"/>
</dbReference>
<dbReference type="KEGG" id="cam:101500800"/>
<dbReference type="STRING" id="3827.A0A1S3EEU5"/>
<dbReference type="Pfam" id="PF00646">
    <property type="entry name" value="F-box"/>
    <property type="match status" value="1"/>
</dbReference>
<accession>A0A1S3EEU5</accession>
<evidence type="ECO:0000313" key="2">
    <source>
        <dbReference type="Proteomes" id="UP000087171"/>
    </source>
</evidence>
<dbReference type="PROSITE" id="PS50181">
    <property type="entry name" value="FBOX"/>
    <property type="match status" value="1"/>
</dbReference>
<dbReference type="Pfam" id="PF24758">
    <property type="entry name" value="LRR_At5g56370"/>
    <property type="match status" value="1"/>
</dbReference>
<dbReference type="AlphaFoldDB" id="A0A1S3EEU5"/>
<dbReference type="InterPro" id="IPR050232">
    <property type="entry name" value="FBL13/AtMIF1-like"/>
</dbReference>
<proteinExistence type="predicted"/>
<dbReference type="CDD" id="cd22160">
    <property type="entry name" value="F-box_AtFBL13-like"/>
    <property type="match status" value="1"/>
</dbReference>
<evidence type="ECO:0000313" key="3">
    <source>
        <dbReference type="RefSeq" id="XP_012573926.1"/>
    </source>
</evidence>
<dbReference type="InterPro" id="IPR055411">
    <property type="entry name" value="LRR_FXL15/At3g58940/PEG3-like"/>
</dbReference>
<dbReference type="SMART" id="SM00579">
    <property type="entry name" value="FBD"/>
    <property type="match status" value="1"/>
</dbReference>
<dbReference type="RefSeq" id="XP_012573927.1">
    <property type="nucleotide sequence ID" value="XM_012718473.2"/>
</dbReference>
<keyword evidence="2" id="KW-1185">Reference proteome</keyword>
<dbReference type="Pfam" id="PF08387">
    <property type="entry name" value="FBD"/>
    <property type="match status" value="1"/>
</dbReference>
<name>A0A1S3EEU5_CICAR</name>
<dbReference type="SUPFAM" id="SSF81383">
    <property type="entry name" value="F-box domain"/>
    <property type="match status" value="1"/>
</dbReference>
<dbReference type="InterPro" id="IPR001810">
    <property type="entry name" value="F-box_dom"/>
</dbReference>
<gene>
    <name evidence="3 4 5 6 7" type="primary">LOC101500800</name>
</gene>
<dbReference type="RefSeq" id="XP_012573928.1">
    <property type="nucleotide sequence ID" value="XM_012718474.2"/>
</dbReference>
<dbReference type="GeneID" id="101500800"/>
<reference evidence="2" key="1">
    <citation type="journal article" date="2013" name="Nat. Biotechnol.">
        <title>Draft genome sequence of chickpea (Cicer arietinum) provides a resource for trait improvement.</title>
        <authorList>
            <person name="Varshney R.K."/>
            <person name="Song C."/>
            <person name="Saxena R.K."/>
            <person name="Azam S."/>
            <person name="Yu S."/>
            <person name="Sharpe A.G."/>
            <person name="Cannon S."/>
            <person name="Baek J."/>
            <person name="Rosen B.D."/>
            <person name="Tar'an B."/>
            <person name="Millan T."/>
            <person name="Zhang X."/>
            <person name="Ramsay L.D."/>
            <person name="Iwata A."/>
            <person name="Wang Y."/>
            <person name="Nelson W."/>
            <person name="Farmer A.D."/>
            <person name="Gaur P.M."/>
            <person name="Soderlund C."/>
            <person name="Penmetsa R.V."/>
            <person name="Xu C."/>
            <person name="Bharti A.K."/>
            <person name="He W."/>
            <person name="Winter P."/>
            <person name="Zhao S."/>
            <person name="Hane J.K."/>
            <person name="Carrasquilla-Garcia N."/>
            <person name="Condie J.A."/>
            <person name="Upadhyaya H.D."/>
            <person name="Luo M.C."/>
            <person name="Thudi M."/>
            <person name="Gowda C.L."/>
            <person name="Singh N.P."/>
            <person name="Lichtenzveig J."/>
            <person name="Gali K.K."/>
            <person name="Rubio J."/>
            <person name="Nadarajan N."/>
            <person name="Dolezel J."/>
            <person name="Bansal K.C."/>
            <person name="Xu X."/>
            <person name="Edwards D."/>
            <person name="Zhang G."/>
            <person name="Kahl G."/>
            <person name="Gil J."/>
            <person name="Singh K.B."/>
            <person name="Datta S.K."/>
            <person name="Jackson S.A."/>
            <person name="Wang J."/>
            <person name="Cook D.R."/>
        </authorList>
    </citation>
    <scope>NUCLEOTIDE SEQUENCE [LARGE SCALE GENOMIC DNA]</scope>
    <source>
        <strain evidence="2">cv. CDC Frontier</strain>
    </source>
</reference>
<dbReference type="InterPro" id="IPR053781">
    <property type="entry name" value="F-box_AtFBL13-like"/>
</dbReference>
<dbReference type="RefSeq" id="XP_073226924.1">
    <property type="nucleotide sequence ID" value="XM_073370823.1"/>
</dbReference>
<evidence type="ECO:0000313" key="6">
    <source>
        <dbReference type="RefSeq" id="XP_027192661.1"/>
    </source>
</evidence>
<dbReference type="OrthoDB" id="1412189at2759"/>
<evidence type="ECO:0000259" key="1">
    <source>
        <dbReference type="PROSITE" id="PS50181"/>
    </source>
</evidence>
<dbReference type="InterPro" id="IPR036047">
    <property type="entry name" value="F-box-like_dom_sf"/>
</dbReference>
<dbReference type="InterPro" id="IPR006566">
    <property type="entry name" value="FBD"/>
</dbReference>
<dbReference type="RefSeq" id="XP_027192662.1">
    <property type="nucleotide sequence ID" value="XM_027336861.1"/>
</dbReference>
<dbReference type="Gene3D" id="3.80.10.10">
    <property type="entry name" value="Ribonuclease Inhibitor"/>
    <property type="match status" value="1"/>
</dbReference>
<dbReference type="RefSeq" id="XP_027192661.1">
    <property type="nucleotide sequence ID" value="XM_027336860.1"/>
</dbReference>
<dbReference type="RefSeq" id="XP_012573926.1">
    <property type="nucleotide sequence ID" value="XM_012718472.2"/>
</dbReference>
<reference evidence="3 4" key="2">
    <citation type="submission" date="2025-04" db="UniProtKB">
        <authorList>
            <consortium name="RefSeq"/>
        </authorList>
    </citation>
    <scope>IDENTIFICATION</scope>
    <source>
        <tissue evidence="3 4">Etiolated seedlings</tissue>
    </source>
</reference>